<dbReference type="Proteomes" id="UP000324222">
    <property type="component" value="Unassembled WGS sequence"/>
</dbReference>
<comment type="caution">
    <text evidence="2">The sequence shown here is derived from an EMBL/GenBank/DDBJ whole genome shotgun (WGS) entry which is preliminary data.</text>
</comment>
<feature type="compositionally biased region" description="Acidic residues" evidence="1">
    <location>
        <begin position="17"/>
        <end position="26"/>
    </location>
</feature>
<protein>
    <submittedName>
        <fullName evidence="2">Uncharacterized protein</fullName>
    </submittedName>
</protein>
<feature type="compositionally biased region" description="Low complexity" evidence="1">
    <location>
        <begin position="29"/>
        <end position="52"/>
    </location>
</feature>
<sequence>MATITTRTAWLCGLMNNDDDDDDDDAKDNINNSSSSTSFSSSSTSRTIKSTSLQHSECLAYP</sequence>
<proteinExistence type="predicted"/>
<evidence type="ECO:0000313" key="3">
    <source>
        <dbReference type="Proteomes" id="UP000324222"/>
    </source>
</evidence>
<keyword evidence="3" id="KW-1185">Reference proteome</keyword>
<name>A0A5B7H765_PORTR</name>
<evidence type="ECO:0000256" key="1">
    <source>
        <dbReference type="SAM" id="MobiDB-lite"/>
    </source>
</evidence>
<accession>A0A5B7H765</accession>
<feature type="region of interest" description="Disordered" evidence="1">
    <location>
        <begin position="16"/>
        <end position="62"/>
    </location>
</feature>
<organism evidence="2 3">
    <name type="scientific">Portunus trituberculatus</name>
    <name type="common">Swimming crab</name>
    <name type="synonym">Neptunus trituberculatus</name>
    <dbReference type="NCBI Taxonomy" id="210409"/>
    <lineage>
        <taxon>Eukaryota</taxon>
        <taxon>Metazoa</taxon>
        <taxon>Ecdysozoa</taxon>
        <taxon>Arthropoda</taxon>
        <taxon>Crustacea</taxon>
        <taxon>Multicrustacea</taxon>
        <taxon>Malacostraca</taxon>
        <taxon>Eumalacostraca</taxon>
        <taxon>Eucarida</taxon>
        <taxon>Decapoda</taxon>
        <taxon>Pleocyemata</taxon>
        <taxon>Brachyura</taxon>
        <taxon>Eubrachyura</taxon>
        <taxon>Portunoidea</taxon>
        <taxon>Portunidae</taxon>
        <taxon>Portuninae</taxon>
        <taxon>Portunus</taxon>
    </lineage>
</organism>
<dbReference type="AlphaFoldDB" id="A0A5B7H765"/>
<reference evidence="2 3" key="1">
    <citation type="submission" date="2019-05" db="EMBL/GenBank/DDBJ databases">
        <title>Another draft genome of Portunus trituberculatus and its Hox gene families provides insights of decapod evolution.</title>
        <authorList>
            <person name="Jeong J.-H."/>
            <person name="Song I."/>
            <person name="Kim S."/>
            <person name="Choi T."/>
            <person name="Kim D."/>
            <person name="Ryu S."/>
            <person name="Kim W."/>
        </authorList>
    </citation>
    <scope>NUCLEOTIDE SEQUENCE [LARGE SCALE GENOMIC DNA]</scope>
    <source>
        <tissue evidence="2">Muscle</tissue>
    </source>
</reference>
<dbReference type="EMBL" id="VSRR010022679">
    <property type="protein sequence ID" value="MPC64878.1"/>
    <property type="molecule type" value="Genomic_DNA"/>
</dbReference>
<gene>
    <name evidence="2" type="ORF">E2C01_059000</name>
</gene>
<evidence type="ECO:0000313" key="2">
    <source>
        <dbReference type="EMBL" id="MPC64878.1"/>
    </source>
</evidence>